<feature type="transmembrane region" description="Helical" evidence="7">
    <location>
        <begin position="12"/>
        <end position="31"/>
    </location>
</feature>
<dbReference type="GO" id="GO:0005886">
    <property type="term" value="C:plasma membrane"/>
    <property type="evidence" value="ECO:0007669"/>
    <property type="project" value="UniProtKB-SubCell"/>
</dbReference>
<feature type="transmembrane region" description="Helical" evidence="7">
    <location>
        <begin position="353"/>
        <end position="377"/>
    </location>
</feature>
<name>A0A1L9BB61_9BACT</name>
<keyword evidence="5 7" id="KW-1133">Transmembrane helix</keyword>
<dbReference type="EMBL" id="MPIN01000004">
    <property type="protein sequence ID" value="OJH39479.1"/>
    <property type="molecule type" value="Genomic_DNA"/>
</dbReference>
<feature type="transmembrane region" description="Helical" evidence="7">
    <location>
        <begin position="415"/>
        <end position="438"/>
    </location>
</feature>
<reference evidence="9" key="1">
    <citation type="submission" date="2016-11" db="EMBL/GenBank/DDBJ databases">
        <authorList>
            <person name="Shukria A."/>
            <person name="Stevens D.C."/>
        </authorList>
    </citation>
    <scope>NUCLEOTIDE SEQUENCE [LARGE SCALE GENOMIC DNA]</scope>
    <source>
        <strain evidence="9">Cbfe23</strain>
    </source>
</reference>
<keyword evidence="2" id="KW-0813">Transport</keyword>
<dbReference type="AlphaFoldDB" id="A0A1L9BB61"/>
<evidence type="ECO:0000256" key="3">
    <source>
        <dbReference type="ARBA" id="ARBA00022475"/>
    </source>
</evidence>
<dbReference type="Pfam" id="PF04632">
    <property type="entry name" value="FUSC"/>
    <property type="match status" value="1"/>
</dbReference>
<keyword evidence="4 7" id="KW-0812">Transmembrane</keyword>
<proteinExistence type="predicted"/>
<evidence type="ECO:0000313" key="9">
    <source>
        <dbReference type="Proteomes" id="UP000182229"/>
    </source>
</evidence>
<feature type="transmembrane region" description="Helical" evidence="7">
    <location>
        <begin position="136"/>
        <end position="157"/>
    </location>
</feature>
<organism evidence="8 9">
    <name type="scientific">Cystobacter ferrugineus</name>
    <dbReference type="NCBI Taxonomy" id="83449"/>
    <lineage>
        <taxon>Bacteria</taxon>
        <taxon>Pseudomonadati</taxon>
        <taxon>Myxococcota</taxon>
        <taxon>Myxococcia</taxon>
        <taxon>Myxococcales</taxon>
        <taxon>Cystobacterineae</taxon>
        <taxon>Archangiaceae</taxon>
        <taxon>Cystobacter</taxon>
    </lineage>
</organism>
<dbReference type="PANTHER" id="PTHR30509">
    <property type="entry name" value="P-HYDROXYBENZOIC ACID EFFLUX PUMP SUBUNIT-RELATED"/>
    <property type="match status" value="1"/>
</dbReference>
<sequence>MSLPGLSRHQLLFGLRVSLAALTALALALALHLPNPHWAAMTVWITAQPTRGMLAERLLFRLLGTAAGALAGMALLHVTQEPVAVVVALAIWVGLCVAVGNLLRHSISYGTLLAGYTAGVVALPTFVPALPHHDLAGARVLATLLGVVVSGVMMWLLTPESPRHAVLRQAEALGRDALAWAGQCLSGTAAAAGLAERERHLLAEMARIEESADQLAAGSPRAYARIRALRGLMMALLSLLPATRLLQSRLERLQQEEDPARAALLRAWRDALALRLSALANAPEAAPALPAPPTSLRHFFGLLSQAVAELQQVLPALSQAPATPPRRMTFHRDWPGARTAAARSALAVAGMGGVWLVTGWDFGPFLVMGASIFVSAFSSHPQPVVALRGVVWGASVGVALALLCRLVLLPPQAGMVQLLLTLAPFMVLGGLAMAHPVLGKPAIDTNMVFLLAAQPNLPLRGTARVLVEGGLALPLSALATLLVFRWLLPVDRQHRVSALTAALRRDIEGLAAARDERALLSGRSRLDHRVLRLVVQEPERLQEALAILRLGDALRLLRGLCMHRTGSALPHPRATAASLAEAAAALRTAAPAEEEAGALAQAALEALQETGGLLVARRVSKEF</sequence>
<gene>
    <name evidence="8" type="ORF">BON30_18455</name>
</gene>
<evidence type="ECO:0000256" key="2">
    <source>
        <dbReference type="ARBA" id="ARBA00022448"/>
    </source>
</evidence>
<feature type="transmembrane region" description="Helical" evidence="7">
    <location>
        <begin position="465"/>
        <end position="488"/>
    </location>
</feature>
<dbReference type="Proteomes" id="UP000182229">
    <property type="component" value="Unassembled WGS sequence"/>
</dbReference>
<evidence type="ECO:0008006" key="10">
    <source>
        <dbReference type="Google" id="ProtNLM"/>
    </source>
</evidence>
<evidence type="ECO:0000256" key="5">
    <source>
        <dbReference type="ARBA" id="ARBA00022989"/>
    </source>
</evidence>
<keyword evidence="3" id="KW-1003">Cell membrane</keyword>
<dbReference type="GO" id="GO:0022857">
    <property type="term" value="F:transmembrane transporter activity"/>
    <property type="evidence" value="ECO:0007669"/>
    <property type="project" value="InterPro"/>
</dbReference>
<reference evidence="8 9" key="2">
    <citation type="submission" date="2016-12" db="EMBL/GenBank/DDBJ databases">
        <title>Draft Genome Sequence of Cystobacter ferrugineus Strain Cbfe23.</title>
        <authorList>
            <person name="Akbar S."/>
            <person name="Dowd S.E."/>
            <person name="Stevens D.C."/>
        </authorList>
    </citation>
    <scope>NUCLEOTIDE SEQUENCE [LARGE SCALE GENOMIC DNA]</scope>
    <source>
        <strain evidence="8 9">Cbfe23</strain>
    </source>
</reference>
<dbReference type="STRING" id="83449.BON30_18455"/>
<feature type="transmembrane region" description="Helical" evidence="7">
    <location>
        <begin position="83"/>
        <end position="103"/>
    </location>
</feature>
<comment type="subcellular location">
    <subcellularLocation>
        <location evidence="1">Cell membrane</location>
        <topology evidence="1">Multi-pass membrane protein</topology>
    </subcellularLocation>
</comment>
<evidence type="ECO:0000256" key="4">
    <source>
        <dbReference type="ARBA" id="ARBA00022692"/>
    </source>
</evidence>
<feature type="transmembrane region" description="Helical" evidence="7">
    <location>
        <begin position="58"/>
        <end position="77"/>
    </location>
</feature>
<feature type="transmembrane region" description="Helical" evidence="7">
    <location>
        <begin position="389"/>
        <end position="408"/>
    </location>
</feature>
<keyword evidence="6 7" id="KW-0472">Membrane</keyword>
<dbReference type="PANTHER" id="PTHR30509:SF9">
    <property type="entry name" value="MULTIDRUG RESISTANCE PROTEIN MDTO"/>
    <property type="match status" value="1"/>
</dbReference>
<comment type="caution">
    <text evidence="8">The sequence shown here is derived from an EMBL/GenBank/DDBJ whole genome shotgun (WGS) entry which is preliminary data.</text>
</comment>
<dbReference type="OrthoDB" id="6538131at2"/>
<accession>A0A1L9BB61</accession>
<evidence type="ECO:0000256" key="7">
    <source>
        <dbReference type="SAM" id="Phobius"/>
    </source>
</evidence>
<dbReference type="InterPro" id="IPR006726">
    <property type="entry name" value="PHBA_efflux_AaeB/fusaric-R"/>
</dbReference>
<keyword evidence="9" id="KW-1185">Reference proteome</keyword>
<dbReference type="RefSeq" id="WP_071899654.1">
    <property type="nucleotide sequence ID" value="NZ_MPIN01000004.1"/>
</dbReference>
<evidence type="ECO:0000256" key="1">
    <source>
        <dbReference type="ARBA" id="ARBA00004651"/>
    </source>
</evidence>
<feature type="transmembrane region" description="Helical" evidence="7">
    <location>
        <begin position="110"/>
        <end position="130"/>
    </location>
</feature>
<evidence type="ECO:0000256" key="6">
    <source>
        <dbReference type="ARBA" id="ARBA00023136"/>
    </source>
</evidence>
<protein>
    <recommendedName>
        <fullName evidence="10">Fusaric acid resistance protein</fullName>
    </recommendedName>
</protein>
<evidence type="ECO:0000313" key="8">
    <source>
        <dbReference type="EMBL" id="OJH39479.1"/>
    </source>
</evidence>